<proteinExistence type="predicted"/>
<dbReference type="RefSeq" id="WP_231326728.1">
    <property type="nucleotide sequence ID" value="NZ_CP088156.1"/>
</dbReference>
<organism evidence="2 3">
    <name type="scientific">Bradyrhizobium ontarionense</name>
    <dbReference type="NCBI Taxonomy" id="2898149"/>
    <lineage>
        <taxon>Bacteria</taxon>
        <taxon>Pseudomonadati</taxon>
        <taxon>Pseudomonadota</taxon>
        <taxon>Alphaproteobacteria</taxon>
        <taxon>Hyphomicrobiales</taxon>
        <taxon>Nitrobacteraceae</taxon>
        <taxon>Bradyrhizobium</taxon>
    </lineage>
</organism>
<name>A0ABY3RK41_9BRAD</name>
<evidence type="ECO:0000313" key="3">
    <source>
        <dbReference type="Proteomes" id="UP001431010"/>
    </source>
</evidence>
<dbReference type="Proteomes" id="UP001431010">
    <property type="component" value="Chromosome"/>
</dbReference>
<keyword evidence="3" id="KW-1185">Reference proteome</keyword>
<sequence length="71" mass="8090">MPVLRHPIQLQRKACPTCGRPLAVREGRDERRDDEGNLICPSCDGPDPLHSPRALRWTRGSLRPPQRPQKT</sequence>
<evidence type="ECO:0000313" key="2">
    <source>
        <dbReference type="EMBL" id="UFZ07275.1"/>
    </source>
</evidence>
<gene>
    <name evidence="2" type="ORF">LQG66_13610</name>
</gene>
<protein>
    <submittedName>
        <fullName evidence="2">Uncharacterized protein</fullName>
    </submittedName>
</protein>
<dbReference type="EMBL" id="CP088156">
    <property type="protein sequence ID" value="UFZ07275.1"/>
    <property type="molecule type" value="Genomic_DNA"/>
</dbReference>
<accession>A0ABY3RK41</accession>
<reference evidence="2" key="1">
    <citation type="journal article" date="2024" name="Antonie Van Leeuwenhoek">
        <title>Bradyrhizobium ontarionense sp. nov., a novel bacterial symbiont isolated from Aeschynomene indica (Indian jointvetch), harbours photosynthesis, nitrogen fixation and nitrous oxide (N2O) reductase genes.</title>
        <authorList>
            <person name="Bromfield E.S.P."/>
            <person name="Cloutier S."/>
        </authorList>
    </citation>
    <scope>NUCLEOTIDE SEQUENCE</scope>
    <source>
        <strain evidence="2">A19</strain>
    </source>
</reference>
<feature type="region of interest" description="Disordered" evidence="1">
    <location>
        <begin position="25"/>
        <end position="71"/>
    </location>
</feature>
<evidence type="ECO:0000256" key="1">
    <source>
        <dbReference type="SAM" id="MobiDB-lite"/>
    </source>
</evidence>
<feature type="compositionally biased region" description="Basic and acidic residues" evidence="1">
    <location>
        <begin position="25"/>
        <end position="35"/>
    </location>
</feature>